<dbReference type="GO" id="GO:0015074">
    <property type="term" value="P:DNA integration"/>
    <property type="evidence" value="ECO:0007669"/>
    <property type="project" value="InterPro"/>
</dbReference>
<dbReference type="PANTHER" id="PTHR35617:SF3">
    <property type="entry name" value="CORE-BINDING (CB) DOMAIN-CONTAINING PROTEIN"/>
    <property type="match status" value="1"/>
</dbReference>
<evidence type="ECO:0000313" key="3">
    <source>
        <dbReference type="EMBL" id="KAJ1125318.1"/>
    </source>
</evidence>
<evidence type="ECO:0008006" key="5">
    <source>
        <dbReference type="Google" id="ProtNLM"/>
    </source>
</evidence>
<keyword evidence="2" id="KW-0732">Signal</keyword>
<accession>A0AAV7PAG8</accession>
<dbReference type="InterPro" id="IPR013762">
    <property type="entry name" value="Integrase-like_cat_sf"/>
</dbReference>
<dbReference type="GO" id="GO:0003677">
    <property type="term" value="F:DNA binding"/>
    <property type="evidence" value="ECO:0007669"/>
    <property type="project" value="InterPro"/>
</dbReference>
<keyword evidence="1" id="KW-0233">DNA recombination</keyword>
<proteinExistence type="predicted"/>
<feature type="signal peptide" evidence="2">
    <location>
        <begin position="1"/>
        <end position="21"/>
    </location>
</feature>
<evidence type="ECO:0000256" key="2">
    <source>
        <dbReference type="SAM" id="SignalP"/>
    </source>
</evidence>
<name>A0AAV7PAG8_PLEWA</name>
<dbReference type="PANTHER" id="PTHR35617">
    <property type="entry name" value="PHAGE_INTEGRASE DOMAIN-CONTAINING PROTEIN"/>
    <property type="match status" value="1"/>
</dbReference>
<evidence type="ECO:0000256" key="1">
    <source>
        <dbReference type="ARBA" id="ARBA00023172"/>
    </source>
</evidence>
<dbReference type="AlphaFoldDB" id="A0AAV7PAG8"/>
<dbReference type="EMBL" id="JANPWB010000011">
    <property type="protein sequence ID" value="KAJ1125318.1"/>
    <property type="molecule type" value="Genomic_DNA"/>
</dbReference>
<dbReference type="Proteomes" id="UP001066276">
    <property type="component" value="Chromosome 7"/>
</dbReference>
<feature type="chain" id="PRO_5043406516" description="Secreted protein" evidence="2">
    <location>
        <begin position="22"/>
        <end position="90"/>
    </location>
</feature>
<comment type="caution">
    <text evidence="3">The sequence shown here is derived from an EMBL/GenBank/DDBJ whole genome shotgun (WGS) entry which is preliminary data.</text>
</comment>
<dbReference type="InterPro" id="IPR011010">
    <property type="entry name" value="DNA_brk_join_enz"/>
</dbReference>
<dbReference type="Gene3D" id="1.10.443.10">
    <property type="entry name" value="Intergrase catalytic core"/>
    <property type="match status" value="1"/>
</dbReference>
<dbReference type="SUPFAM" id="SSF56349">
    <property type="entry name" value="DNA breaking-rejoining enzymes"/>
    <property type="match status" value="1"/>
</dbReference>
<dbReference type="GO" id="GO:0006310">
    <property type="term" value="P:DNA recombination"/>
    <property type="evidence" value="ECO:0007669"/>
    <property type="project" value="UniProtKB-KW"/>
</dbReference>
<keyword evidence="4" id="KW-1185">Reference proteome</keyword>
<organism evidence="3 4">
    <name type="scientific">Pleurodeles waltl</name>
    <name type="common">Iberian ribbed newt</name>
    <dbReference type="NCBI Taxonomy" id="8319"/>
    <lineage>
        <taxon>Eukaryota</taxon>
        <taxon>Metazoa</taxon>
        <taxon>Chordata</taxon>
        <taxon>Craniata</taxon>
        <taxon>Vertebrata</taxon>
        <taxon>Euteleostomi</taxon>
        <taxon>Amphibia</taxon>
        <taxon>Batrachia</taxon>
        <taxon>Caudata</taxon>
        <taxon>Salamandroidea</taxon>
        <taxon>Salamandridae</taxon>
        <taxon>Pleurodelinae</taxon>
        <taxon>Pleurodeles</taxon>
    </lineage>
</organism>
<gene>
    <name evidence="3" type="ORF">NDU88_003750</name>
</gene>
<sequence length="90" mass="10057">MQERPISRWVLLCIKMCYALAKKQPPEGLRAHSTRATAASTALAHGVPVLDICQATTWASLHTFAKPYCLDSRVRRDGFFGHSVLQDFLV</sequence>
<evidence type="ECO:0000313" key="4">
    <source>
        <dbReference type="Proteomes" id="UP001066276"/>
    </source>
</evidence>
<reference evidence="3" key="1">
    <citation type="journal article" date="2022" name="bioRxiv">
        <title>Sequencing and chromosome-scale assembly of the giantPleurodeles waltlgenome.</title>
        <authorList>
            <person name="Brown T."/>
            <person name="Elewa A."/>
            <person name="Iarovenko S."/>
            <person name="Subramanian E."/>
            <person name="Araus A.J."/>
            <person name="Petzold A."/>
            <person name="Susuki M."/>
            <person name="Suzuki K.-i.T."/>
            <person name="Hayashi T."/>
            <person name="Toyoda A."/>
            <person name="Oliveira C."/>
            <person name="Osipova E."/>
            <person name="Leigh N.D."/>
            <person name="Simon A."/>
            <person name="Yun M.H."/>
        </authorList>
    </citation>
    <scope>NUCLEOTIDE SEQUENCE</scope>
    <source>
        <strain evidence="3">20211129_DDA</strain>
        <tissue evidence="3">Liver</tissue>
    </source>
</reference>
<protein>
    <recommendedName>
        <fullName evidence="5">Secreted protein</fullName>
    </recommendedName>
</protein>